<name>A0A1L7CXF3_9CORY</name>
<protein>
    <submittedName>
        <fullName evidence="1">Uncharacterized protein</fullName>
    </submittedName>
</protein>
<keyword evidence="2" id="KW-1185">Reference proteome</keyword>
<evidence type="ECO:0000313" key="2">
    <source>
        <dbReference type="Proteomes" id="UP000185469"/>
    </source>
</evidence>
<sequence length="80" mass="8966">MRMTHTVFTCDICGCTADNRDQLPATPHRGEVRITMAIAFPQVMPAGWVRRASHDLCPRCEQGALFLTDLDRVLRKGGPR</sequence>
<dbReference type="AlphaFoldDB" id="A0A1L7CXF3"/>
<dbReference type="EMBL" id="CP009248">
    <property type="protein sequence ID" value="APT90491.1"/>
    <property type="molecule type" value="Genomic_DNA"/>
</dbReference>
<dbReference type="KEGG" id="csph:CSPHI_04940"/>
<dbReference type="Proteomes" id="UP000185469">
    <property type="component" value="Chromosome"/>
</dbReference>
<evidence type="ECO:0000313" key="1">
    <source>
        <dbReference type="EMBL" id="APT90491.1"/>
    </source>
</evidence>
<dbReference type="STRING" id="1437874.CSPHI_04940"/>
<gene>
    <name evidence="1" type="ORF">CSPHI_04940</name>
</gene>
<organism evidence="1 2">
    <name type="scientific">Corynebacterium sphenisci DSM 44792</name>
    <dbReference type="NCBI Taxonomy" id="1437874"/>
    <lineage>
        <taxon>Bacteria</taxon>
        <taxon>Bacillati</taxon>
        <taxon>Actinomycetota</taxon>
        <taxon>Actinomycetes</taxon>
        <taxon>Mycobacteriales</taxon>
        <taxon>Corynebacteriaceae</taxon>
        <taxon>Corynebacterium</taxon>
    </lineage>
</organism>
<proteinExistence type="predicted"/>
<reference evidence="1 2" key="1">
    <citation type="submission" date="2014-08" db="EMBL/GenBank/DDBJ databases">
        <title>Complete genome sequence of Corynebacterium sphenisci CECT 5990(T) (=DSM 44792(T)), isolated from healthy wild penguins.</title>
        <authorList>
            <person name="Ruckert C."/>
            <person name="Albersmeier A."/>
            <person name="Winkler A."/>
            <person name="Kalinowski J."/>
        </authorList>
    </citation>
    <scope>NUCLEOTIDE SEQUENCE [LARGE SCALE GENOMIC DNA]</scope>
    <source>
        <strain evidence="1 2">DSM 44792</strain>
    </source>
</reference>
<accession>A0A1L7CXF3</accession>